<reference evidence="13" key="1">
    <citation type="submission" date="2024-02" db="EMBL/GenBank/DDBJ databases">
        <authorList>
            <consortium name="ELIXIR-Norway"/>
            <consortium name="Elixir Norway"/>
        </authorList>
    </citation>
    <scope>NUCLEOTIDE SEQUENCE</scope>
</reference>
<keyword evidence="4" id="KW-0653">Protein transport</keyword>
<evidence type="ECO:0000256" key="2">
    <source>
        <dbReference type="ARBA" id="ARBA00022448"/>
    </source>
</evidence>
<dbReference type="Gene3D" id="1.20.5.110">
    <property type="match status" value="1"/>
</dbReference>
<dbReference type="PROSITE" id="PS50892">
    <property type="entry name" value="V_SNARE"/>
    <property type="match status" value="1"/>
</dbReference>
<dbReference type="CDD" id="cd14824">
    <property type="entry name" value="Longin"/>
    <property type="match status" value="1"/>
</dbReference>
<dbReference type="InterPro" id="IPR011012">
    <property type="entry name" value="Longin-like_dom_sf"/>
</dbReference>
<protein>
    <submittedName>
        <fullName evidence="13">Uncharacterized protein</fullName>
    </submittedName>
</protein>
<keyword evidence="9" id="KW-0175">Coiled coil</keyword>
<proteinExistence type="inferred from homology"/>
<organism evidence="13 14">
    <name type="scientific">Sphagnum troendelagicum</name>
    <dbReference type="NCBI Taxonomy" id="128251"/>
    <lineage>
        <taxon>Eukaryota</taxon>
        <taxon>Viridiplantae</taxon>
        <taxon>Streptophyta</taxon>
        <taxon>Embryophyta</taxon>
        <taxon>Bryophyta</taxon>
        <taxon>Sphagnophytina</taxon>
        <taxon>Sphagnopsida</taxon>
        <taxon>Sphagnales</taxon>
        <taxon>Sphagnaceae</taxon>
        <taxon>Sphagnum</taxon>
    </lineage>
</organism>
<keyword evidence="14" id="KW-1185">Reference proteome</keyword>
<dbReference type="InterPro" id="IPR051097">
    <property type="entry name" value="Synaptobrevin-like_transport"/>
</dbReference>
<dbReference type="InterPro" id="IPR001388">
    <property type="entry name" value="Synaptobrevin-like"/>
</dbReference>
<keyword evidence="5 10" id="KW-1133">Transmembrane helix</keyword>
<dbReference type="CDD" id="cd15843">
    <property type="entry name" value="R-SNARE"/>
    <property type="match status" value="1"/>
</dbReference>
<feature type="transmembrane region" description="Helical" evidence="10">
    <location>
        <begin position="194"/>
        <end position="212"/>
    </location>
</feature>
<evidence type="ECO:0000256" key="3">
    <source>
        <dbReference type="ARBA" id="ARBA00022692"/>
    </source>
</evidence>
<evidence type="ECO:0000256" key="8">
    <source>
        <dbReference type="ARBA" id="ARBA00046280"/>
    </source>
</evidence>
<evidence type="ECO:0000256" key="1">
    <source>
        <dbReference type="ARBA" id="ARBA00008025"/>
    </source>
</evidence>
<dbReference type="PANTHER" id="PTHR21136">
    <property type="entry name" value="SNARE PROTEINS"/>
    <property type="match status" value="1"/>
</dbReference>
<dbReference type="SUPFAM" id="SSF58038">
    <property type="entry name" value="SNARE fusion complex"/>
    <property type="match status" value="1"/>
</dbReference>
<comment type="function">
    <text evidence="7">Involved in the targeting and/or fusion of transport vesicles to their target membrane.</text>
</comment>
<accession>A0ABP0UDI2</accession>
<dbReference type="Pfam" id="PF13774">
    <property type="entry name" value="Longin"/>
    <property type="match status" value="1"/>
</dbReference>
<feature type="domain" description="Longin" evidence="11">
    <location>
        <begin position="10"/>
        <end position="114"/>
    </location>
</feature>
<dbReference type="SMART" id="SM01270">
    <property type="entry name" value="Longin"/>
    <property type="match status" value="1"/>
</dbReference>
<evidence type="ECO:0000256" key="5">
    <source>
        <dbReference type="ARBA" id="ARBA00022989"/>
    </source>
</evidence>
<keyword evidence="3 10" id="KW-0812">Transmembrane</keyword>
<dbReference type="Pfam" id="PF00957">
    <property type="entry name" value="Synaptobrevin"/>
    <property type="match status" value="1"/>
</dbReference>
<dbReference type="SUPFAM" id="SSF64356">
    <property type="entry name" value="SNARE-like"/>
    <property type="match status" value="1"/>
</dbReference>
<sequence length="213" mass="24841">MGSESLIYSFIARDTVVLAEYTPFSGNFSTIAVQCLQKLPANNGKFIYSCDRHTFNYLVDDEFTYLVVADEGIGRQVPFTFLDRIKEDFKKRYQEGKTDLAVAYSLDQEFGPRLKEQMEYCIQHPEEMNKVAKIKSQVAEVKDIMMENIERVLDRGGKIEILVEKTDSLRNQADVFHRQGRHLRRKMWLQNMKVKLAVLAIIIAMVFIIWRMI</sequence>
<name>A0ABP0UDI2_9BRYO</name>
<comment type="similarity">
    <text evidence="1">Belongs to the synaptobrevin family.</text>
</comment>
<evidence type="ECO:0000259" key="12">
    <source>
        <dbReference type="PROSITE" id="PS50892"/>
    </source>
</evidence>
<keyword evidence="2" id="KW-0813">Transport</keyword>
<dbReference type="InterPro" id="IPR010908">
    <property type="entry name" value="Longin_dom"/>
</dbReference>
<dbReference type="EMBL" id="OZ019895">
    <property type="protein sequence ID" value="CAK9219025.1"/>
    <property type="molecule type" value="Genomic_DNA"/>
</dbReference>
<dbReference type="PANTHER" id="PTHR21136:SF168">
    <property type="entry name" value="VESICLE-ASSOCIATED MEMBRANE PROTEIN 9"/>
    <property type="match status" value="1"/>
</dbReference>
<evidence type="ECO:0000256" key="9">
    <source>
        <dbReference type="PROSITE-ProRule" id="PRU00290"/>
    </source>
</evidence>
<dbReference type="PROSITE" id="PS50859">
    <property type="entry name" value="LONGIN"/>
    <property type="match status" value="1"/>
</dbReference>
<keyword evidence="6 10" id="KW-0472">Membrane</keyword>
<dbReference type="Gene3D" id="3.30.450.50">
    <property type="entry name" value="Longin domain"/>
    <property type="match status" value="1"/>
</dbReference>
<dbReference type="PRINTS" id="PR00219">
    <property type="entry name" value="SYNAPTOBREVN"/>
</dbReference>
<dbReference type="PROSITE" id="PS00417">
    <property type="entry name" value="SYNAPTOBREVIN"/>
    <property type="match status" value="1"/>
</dbReference>
<evidence type="ECO:0000313" key="13">
    <source>
        <dbReference type="EMBL" id="CAK9219025.1"/>
    </source>
</evidence>
<comment type="subcellular location">
    <subcellularLocation>
        <location evidence="8">Endomembrane system</location>
        <topology evidence="8">Single-pass type IV membrane protein</topology>
    </subcellularLocation>
</comment>
<dbReference type="Proteomes" id="UP001497512">
    <property type="component" value="Chromosome 3"/>
</dbReference>
<evidence type="ECO:0000259" key="11">
    <source>
        <dbReference type="PROSITE" id="PS50859"/>
    </source>
</evidence>
<evidence type="ECO:0000256" key="4">
    <source>
        <dbReference type="ARBA" id="ARBA00022927"/>
    </source>
</evidence>
<gene>
    <name evidence="13" type="ORF">CSSPTR1EN2_LOCUS14278</name>
</gene>
<evidence type="ECO:0000256" key="7">
    <source>
        <dbReference type="ARBA" id="ARBA00037493"/>
    </source>
</evidence>
<dbReference type="InterPro" id="IPR042855">
    <property type="entry name" value="V_SNARE_CC"/>
</dbReference>
<feature type="domain" description="V-SNARE coiled-coil homology" evidence="12">
    <location>
        <begin position="130"/>
        <end position="190"/>
    </location>
</feature>
<evidence type="ECO:0000256" key="10">
    <source>
        <dbReference type="SAM" id="Phobius"/>
    </source>
</evidence>
<evidence type="ECO:0000256" key="6">
    <source>
        <dbReference type="ARBA" id="ARBA00023136"/>
    </source>
</evidence>
<evidence type="ECO:0000313" key="14">
    <source>
        <dbReference type="Proteomes" id="UP001497512"/>
    </source>
</evidence>